<comment type="caution">
    <text evidence="2">The sequence shown here is derived from an EMBL/GenBank/DDBJ whole genome shotgun (WGS) entry which is preliminary data.</text>
</comment>
<feature type="region of interest" description="Disordered" evidence="1">
    <location>
        <begin position="42"/>
        <end position="65"/>
    </location>
</feature>
<evidence type="ECO:0000313" key="2">
    <source>
        <dbReference type="EMBL" id="NHC16259.1"/>
    </source>
</evidence>
<proteinExistence type="predicted"/>
<organism evidence="2 3">
    <name type="scientific">Motilibacter deserti</name>
    <dbReference type="NCBI Taxonomy" id="2714956"/>
    <lineage>
        <taxon>Bacteria</taxon>
        <taxon>Bacillati</taxon>
        <taxon>Actinomycetota</taxon>
        <taxon>Actinomycetes</taxon>
        <taxon>Motilibacterales</taxon>
        <taxon>Motilibacteraceae</taxon>
        <taxon>Motilibacter</taxon>
    </lineage>
</organism>
<dbReference type="Gene3D" id="2.60.40.1120">
    <property type="entry name" value="Carboxypeptidase-like, regulatory domain"/>
    <property type="match status" value="1"/>
</dbReference>
<dbReference type="EMBL" id="JAANNP010000118">
    <property type="protein sequence ID" value="NHC16259.1"/>
    <property type="molecule type" value="Genomic_DNA"/>
</dbReference>
<dbReference type="InterPro" id="IPR013784">
    <property type="entry name" value="Carb-bd-like_fold"/>
</dbReference>
<gene>
    <name evidence="2" type="ORF">G9H71_20960</name>
</gene>
<dbReference type="Proteomes" id="UP000800981">
    <property type="component" value="Unassembled WGS sequence"/>
</dbReference>
<evidence type="ECO:0000256" key="1">
    <source>
        <dbReference type="SAM" id="MobiDB-lite"/>
    </source>
</evidence>
<dbReference type="SUPFAM" id="SSF49452">
    <property type="entry name" value="Starch-binding domain-like"/>
    <property type="match status" value="1"/>
</dbReference>
<accession>A0ABX0H390</accession>
<sequence>MADSQRMPGSGHQIDRRLLLKRAGLAGAAAWAAPALTTTSAAYAVGSPPPDGTPGGDPGGDPTKGSIVGRIVDAVTLAPLTGVQILPSRGSTTVLATTDTEGRYRIDGLAPGTSALFVPLVTRNGTSYNNRFVEVTVLGGVETRVNHYLPPNLSDHFVVVTWREGDLDFFFDVPTRDGSRQLVQGPAGTTYDTYVRFAAKGPGLDGEQIAVIRLGLDNAFGEYQLYARRAGGGAVATTGATVDLYVSFIHLGRREAAQAAGPADSAYWDLARATHRSSGGGGTAISLVNALLAAPPPAPLPLRVLLFDSVTLSPAGTGSVGPAAFTVPLGVSSAQLLRDGVPMNVIGSRVDVTIDGVTTLHFGHGVGIGPRTVSPGEHSISLRFDTAGRTSSLGPISLLFTY</sequence>
<dbReference type="RefSeq" id="WP_166284716.1">
    <property type="nucleotide sequence ID" value="NZ_JAANNP010000118.1"/>
</dbReference>
<name>A0ABX0H390_9ACTN</name>
<keyword evidence="3" id="KW-1185">Reference proteome</keyword>
<dbReference type="InterPro" id="IPR006311">
    <property type="entry name" value="TAT_signal"/>
</dbReference>
<reference evidence="2 3" key="1">
    <citation type="submission" date="2020-03" db="EMBL/GenBank/DDBJ databases">
        <title>Two novel Motilibacter sp.</title>
        <authorList>
            <person name="Liu S."/>
        </authorList>
    </citation>
    <scope>NUCLEOTIDE SEQUENCE [LARGE SCALE GENOMIC DNA]</scope>
    <source>
        <strain evidence="2 3">E257</strain>
    </source>
</reference>
<protein>
    <submittedName>
        <fullName evidence="2">Carboxypeptidase regulatory-like domain-containing protein</fullName>
    </submittedName>
</protein>
<dbReference type="PROSITE" id="PS51318">
    <property type="entry name" value="TAT"/>
    <property type="match status" value="1"/>
</dbReference>
<evidence type="ECO:0000313" key="3">
    <source>
        <dbReference type="Proteomes" id="UP000800981"/>
    </source>
</evidence>